<dbReference type="AlphaFoldDB" id="A0A0B0EK69"/>
<proteinExistence type="predicted"/>
<feature type="compositionally biased region" description="Low complexity" evidence="1">
    <location>
        <begin position="361"/>
        <end position="373"/>
    </location>
</feature>
<dbReference type="InterPro" id="IPR038610">
    <property type="entry name" value="FliK-like_C_sf"/>
</dbReference>
<sequence length="690" mass="75313">MSDKSINSLLGSLSTKELPGTGRLKSTNSSISEHHDNDRFHARLLNSMENTQTSDEQTATYNPSESANIKDTDDINHRREPLSLEIKVNQTAKTDGDHTQLNPEINQKINENEFTNGIINKVSNQKISTAQIMANTLLETPHLNNPELKSPGGANLNIAQKQTGDLIPEPAVPLSDKLSTTQATTNMAQQIPGDIEQELLQTTLSDKLNTALSNTKISDQKIVDIITNPGLSETAKVSGVESAILQQSRLSASHATTPSENILSENKDNIKGIQNPVPAIEKAGSKNISLSASSHTDESGNNKIDEMLKEQHQNKPLSSTADRNLQTQHLVQAQIESEETPETFEARANTTESKPTKLFDNTTLTSNSNVNTVGAAMQSNTSSDNPTFNNQGAQNPVPAIEKAGSEIINLNTSSQTDESGNNKTDEMLKEQHQNKSLSSTTDKNLQAQIESEEAPETFEARANTTESKPTKLLDNTTLTSNSNVNTVGAAMQSNTSSDNSAFNNQGTDTNNNFSSNTVNNNQKIRPETNFNNTLLQVNSAANPLGIIGNDVADNIVQSAKLYTQGGTSEVKVQLSPPELGTIKLEFKVEDDVLETKITVERSSVKDAIEKDIPRLRELISNAGIDVGKLDVSLQDKENNKMDFMNKNFHPDSKNKSTQNFLQQESEYHEDNLVEEAMPNNTEPTQINYLV</sequence>
<evidence type="ECO:0000259" key="2">
    <source>
        <dbReference type="Pfam" id="PF02120"/>
    </source>
</evidence>
<keyword evidence="3" id="KW-0282">Flagellum</keyword>
<reference evidence="3 4" key="1">
    <citation type="submission" date="2014-10" db="EMBL/GenBank/DDBJ databases">
        <title>Draft genome of anammox bacterium scalindua brodae, obtained using differential coverage binning of sequence data from two enrichment reactors.</title>
        <authorList>
            <person name="Speth D.R."/>
            <person name="Russ L."/>
            <person name="Kartal B."/>
            <person name="Op den Camp H.J."/>
            <person name="Dutilh B.E."/>
            <person name="Jetten M.S."/>
        </authorList>
    </citation>
    <scope>NUCLEOTIDE SEQUENCE [LARGE SCALE GENOMIC DNA]</scope>
    <source>
        <strain evidence="3">RU1</strain>
    </source>
</reference>
<gene>
    <name evidence="3" type="primary">fliK</name>
    <name evidence="3" type="ORF">SCABRO_02738</name>
</gene>
<feature type="region of interest" description="Disordered" evidence="1">
    <location>
        <begin position="52"/>
        <end position="71"/>
    </location>
</feature>
<feature type="region of interest" description="Disordered" evidence="1">
    <location>
        <begin position="410"/>
        <end position="515"/>
    </location>
</feature>
<dbReference type="Proteomes" id="UP000030652">
    <property type="component" value="Unassembled WGS sequence"/>
</dbReference>
<dbReference type="EMBL" id="JRYO01000193">
    <property type="protein sequence ID" value="KHE91528.1"/>
    <property type="molecule type" value="Genomic_DNA"/>
</dbReference>
<feature type="compositionally biased region" description="Low complexity" evidence="1">
    <location>
        <begin position="475"/>
        <end position="487"/>
    </location>
</feature>
<feature type="compositionally biased region" description="Polar residues" evidence="1">
    <location>
        <begin position="1"/>
        <end position="15"/>
    </location>
</feature>
<feature type="compositionally biased region" description="Polar residues" evidence="1">
    <location>
        <begin position="410"/>
        <end position="422"/>
    </location>
</feature>
<feature type="compositionally biased region" description="Polar residues" evidence="1">
    <location>
        <begin position="52"/>
        <end position="67"/>
    </location>
</feature>
<feature type="region of interest" description="Disordered" evidence="1">
    <location>
        <begin position="1"/>
        <end position="35"/>
    </location>
</feature>
<feature type="domain" description="Flagellar hook-length control protein-like C-terminal" evidence="2">
    <location>
        <begin position="561"/>
        <end position="639"/>
    </location>
</feature>
<keyword evidence="3" id="KW-0969">Cilium</keyword>
<feature type="compositionally biased region" description="Polar residues" evidence="1">
    <location>
        <begin position="377"/>
        <end position="394"/>
    </location>
</feature>
<keyword evidence="3" id="KW-0966">Cell projection</keyword>
<dbReference type="Gene3D" id="3.30.750.140">
    <property type="match status" value="1"/>
</dbReference>
<dbReference type="InterPro" id="IPR021136">
    <property type="entry name" value="Flagellar_hook_control-like_C"/>
</dbReference>
<evidence type="ECO:0000313" key="4">
    <source>
        <dbReference type="Proteomes" id="UP000030652"/>
    </source>
</evidence>
<feature type="compositionally biased region" description="Polar residues" evidence="1">
    <location>
        <begin position="491"/>
        <end position="508"/>
    </location>
</feature>
<accession>A0A0B0EK69</accession>
<feature type="region of interest" description="Disordered" evidence="1">
    <location>
        <begin position="334"/>
        <end position="396"/>
    </location>
</feature>
<dbReference type="Pfam" id="PF02120">
    <property type="entry name" value="Flg_hook"/>
    <property type="match status" value="1"/>
</dbReference>
<dbReference type="eggNOG" id="COG3144">
    <property type="taxonomic scope" value="Bacteria"/>
</dbReference>
<feature type="compositionally biased region" description="Polar residues" evidence="1">
    <location>
        <begin position="434"/>
        <end position="449"/>
    </location>
</feature>
<name>A0A0B0EK69_9BACT</name>
<protein>
    <submittedName>
        <fullName evidence="3">Flagellar hook-length control protein</fullName>
    </submittedName>
</protein>
<evidence type="ECO:0000256" key="1">
    <source>
        <dbReference type="SAM" id="MobiDB-lite"/>
    </source>
</evidence>
<evidence type="ECO:0000313" key="3">
    <source>
        <dbReference type="EMBL" id="KHE91528.1"/>
    </source>
</evidence>
<comment type="caution">
    <text evidence="3">The sequence shown here is derived from an EMBL/GenBank/DDBJ whole genome shotgun (WGS) entry which is preliminary data.</text>
</comment>
<feature type="compositionally biased region" description="Basic and acidic residues" evidence="1">
    <location>
        <begin position="423"/>
        <end position="433"/>
    </location>
</feature>
<organism evidence="3 4">
    <name type="scientific">Candidatus Scalindua brodae</name>
    <dbReference type="NCBI Taxonomy" id="237368"/>
    <lineage>
        <taxon>Bacteria</taxon>
        <taxon>Pseudomonadati</taxon>
        <taxon>Planctomycetota</taxon>
        <taxon>Candidatus Brocadiia</taxon>
        <taxon>Candidatus Brocadiales</taxon>
        <taxon>Candidatus Scalinduaceae</taxon>
        <taxon>Candidatus Scalindua</taxon>
    </lineage>
</organism>
<dbReference type="CDD" id="cd17470">
    <property type="entry name" value="T3SS_Flik_C"/>
    <property type="match status" value="1"/>
</dbReference>